<dbReference type="PANTHER" id="PTHR36847">
    <property type="entry name" value="AMIDOLIGASE ENZYME"/>
    <property type="match status" value="1"/>
</dbReference>
<evidence type="ECO:0000313" key="1">
    <source>
        <dbReference type="EMBL" id="CAK4034413.1"/>
    </source>
</evidence>
<reference evidence="1" key="1">
    <citation type="submission" date="2023-11" db="EMBL/GenBank/DDBJ databases">
        <authorList>
            <person name="Alioto T."/>
            <person name="Alioto T."/>
            <person name="Gomez Garrido J."/>
        </authorList>
    </citation>
    <scope>NUCLEOTIDE SEQUENCE</scope>
</reference>
<name>A0AAI8Z8K6_9PEZI</name>
<dbReference type="Pfam" id="PF12224">
    <property type="entry name" value="Amidoligase_2"/>
    <property type="match status" value="1"/>
</dbReference>
<evidence type="ECO:0000313" key="2">
    <source>
        <dbReference type="Proteomes" id="UP001296104"/>
    </source>
</evidence>
<sequence>MDRLNITFGVELEILCVYPKQAFIGQWPGLVPGEDDDHVKADRAIHYFLNLSGIPAVGLEEPGSVENEKPHTAWNVEMEDGLDLSDAETQAIPEGHELVVVELASRVFNSLADGREGVAAVLKVLFDMEETYRCRFYTNMSTGFHVHVGNAGKDLPFHTAQRIMQLMTAHERAFDSLHSANRILAPAHPDSSSDKYCGAPLYAPLSFFHRMRHGETSSSALQWLHAIQRAHSIAQLGKLYEIPYNGVEDIMNGKNSTLNFDNSFADPEQDRYDVDLKHTVEFRQHTGTLDQPTILNWVSLLVCVVEFCHTADDATFIHLLVQAANYKFELRELLQALRVEEGAMRHYLGEEDDHLGELPPPLARVEHDEAAPPLARLSEANDAEVGKNSDPTCVREKVDGKWRDQYYGWDPTLTAAPVDQQRIRWMLEQALRRIGPSDRRRYMTSEMQRSEAICLVLEKLASIYARMDNSLLVENLDRIVVEECLDWQ</sequence>
<dbReference type="EMBL" id="CAVMBE010000116">
    <property type="protein sequence ID" value="CAK4034413.1"/>
    <property type="molecule type" value="Genomic_DNA"/>
</dbReference>
<gene>
    <name evidence="1" type="ORF">LECACI_7A009571</name>
</gene>
<keyword evidence="2" id="KW-1185">Reference proteome</keyword>
<proteinExistence type="predicted"/>
<accession>A0AAI8Z8K6</accession>
<comment type="caution">
    <text evidence="1">The sequence shown here is derived from an EMBL/GenBank/DDBJ whole genome shotgun (WGS) entry which is preliminary data.</text>
</comment>
<protein>
    <submittedName>
        <fullName evidence="1">Uncharacterized protein</fullName>
    </submittedName>
</protein>
<organism evidence="1 2">
    <name type="scientific">Lecanosticta acicola</name>
    <dbReference type="NCBI Taxonomy" id="111012"/>
    <lineage>
        <taxon>Eukaryota</taxon>
        <taxon>Fungi</taxon>
        <taxon>Dikarya</taxon>
        <taxon>Ascomycota</taxon>
        <taxon>Pezizomycotina</taxon>
        <taxon>Dothideomycetes</taxon>
        <taxon>Dothideomycetidae</taxon>
        <taxon>Mycosphaerellales</taxon>
        <taxon>Mycosphaerellaceae</taxon>
        <taxon>Lecanosticta</taxon>
    </lineage>
</organism>
<dbReference type="PANTHER" id="PTHR36847:SF1">
    <property type="entry name" value="AMIDOLIGASE ENZYME"/>
    <property type="match status" value="1"/>
</dbReference>
<dbReference type="AlphaFoldDB" id="A0AAI8Z8K6"/>
<dbReference type="InterPro" id="IPR022025">
    <property type="entry name" value="Amidoligase_2"/>
</dbReference>
<dbReference type="Proteomes" id="UP001296104">
    <property type="component" value="Unassembled WGS sequence"/>
</dbReference>